<dbReference type="PANTHER" id="PTHR31025:SF19">
    <property type="entry name" value="SI:CH73-42K18.1-RELATED"/>
    <property type="match status" value="1"/>
</dbReference>
<reference evidence="2" key="1">
    <citation type="submission" date="2024-04" db="EMBL/GenBank/DDBJ databases">
        <title>Salinicola lusitanus LLJ914,a marine bacterium isolated from the Okinawa Trough.</title>
        <authorList>
            <person name="Li J."/>
        </authorList>
    </citation>
    <scope>NUCLEOTIDE SEQUENCE [LARGE SCALE GENOMIC DNA]</scope>
</reference>
<name>A0AAW0MIS5_9GOBI</name>
<sequence length="200" mass="22796">MTATQKYLLRVYLAADVAMKLTLTQRPHSVDELKTIMQQKFRPRLDGEFTLQYEDPDFDGMLSCLMDIDELPEKGTLRVVRSESDESSLASSDTDILPHVPLHPANQKHNILEKMAETIFGFKAYPTERDLAKAAEALVTTHPCLSERGSETVWYGWKIRLAHKMGNYRTIMSNRAVQRWQSTQAKGANTIQRVNTLILT</sequence>
<evidence type="ECO:0000313" key="2">
    <source>
        <dbReference type="Proteomes" id="UP001460270"/>
    </source>
</evidence>
<organism evidence="1 2">
    <name type="scientific">Mugilogobius chulae</name>
    <name type="common">yellowstripe goby</name>
    <dbReference type="NCBI Taxonomy" id="88201"/>
    <lineage>
        <taxon>Eukaryota</taxon>
        <taxon>Metazoa</taxon>
        <taxon>Chordata</taxon>
        <taxon>Craniata</taxon>
        <taxon>Vertebrata</taxon>
        <taxon>Euteleostomi</taxon>
        <taxon>Actinopterygii</taxon>
        <taxon>Neopterygii</taxon>
        <taxon>Teleostei</taxon>
        <taxon>Neoteleostei</taxon>
        <taxon>Acanthomorphata</taxon>
        <taxon>Gobiaria</taxon>
        <taxon>Gobiiformes</taxon>
        <taxon>Gobioidei</taxon>
        <taxon>Gobiidae</taxon>
        <taxon>Gobionellinae</taxon>
        <taxon>Mugilogobius</taxon>
    </lineage>
</organism>
<gene>
    <name evidence="1" type="ORF">WMY93_034177</name>
</gene>
<keyword evidence="2" id="KW-1185">Reference proteome</keyword>
<accession>A0AAW0MIS5</accession>
<protein>
    <recommendedName>
        <fullName evidence="3">PB1 domain-containing protein</fullName>
    </recommendedName>
</protein>
<dbReference type="EMBL" id="JBBPFD010000401">
    <property type="protein sequence ID" value="KAK7878991.1"/>
    <property type="molecule type" value="Genomic_DNA"/>
</dbReference>
<evidence type="ECO:0000313" key="1">
    <source>
        <dbReference type="EMBL" id="KAK7878991.1"/>
    </source>
</evidence>
<proteinExistence type="predicted"/>
<dbReference type="Proteomes" id="UP001460270">
    <property type="component" value="Unassembled WGS sequence"/>
</dbReference>
<evidence type="ECO:0008006" key="3">
    <source>
        <dbReference type="Google" id="ProtNLM"/>
    </source>
</evidence>
<dbReference type="PANTHER" id="PTHR31025">
    <property type="entry name" value="SI:CH211-196P9.1-RELATED"/>
    <property type="match status" value="1"/>
</dbReference>
<dbReference type="AlphaFoldDB" id="A0AAW0MIS5"/>
<comment type="caution">
    <text evidence="1">The sequence shown here is derived from an EMBL/GenBank/DDBJ whole genome shotgun (WGS) entry which is preliminary data.</text>
</comment>